<proteinExistence type="predicted"/>
<keyword evidence="2" id="KW-1133">Transmembrane helix</keyword>
<sequence length="54" mass="5255">MNTEKRPALARPHGAPEGEGGTSAGPAGGTTGWLAAAILVSVVLVIFVGLAITA</sequence>
<gene>
    <name evidence="3" type="ORF">J2S41_004641</name>
</gene>
<evidence type="ECO:0000256" key="2">
    <source>
        <dbReference type="SAM" id="Phobius"/>
    </source>
</evidence>
<dbReference type="AlphaFoldDB" id="A0AAE3YSZ3"/>
<keyword evidence="2" id="KW-0812">Transmembrane</keyword>
<feature type="compositionally biased region" description="Gly residues" evidence="1">
    <location>
        <begin position="17"/>
        <end position="27"/>
    </location>
</feature>
<evidence type="ECO:0000313" key="4">
    <source>
        <dbReference type="Proteomes" id="UP001183643"/>
    </source>
</evidence>
<comment type="caution">
    <text evidence="3">The sequence shown here is derived from an EMBL/GenBank/DDBJ whole genome shotgun (WGS) entry which is preliminary data.</text>
</comment>
<evidence type="ECO:0000313" key="3">
    <source>
        <dbReference type="EMBL" id="MDR7277863.1"/>
    </source>
</evidence>
<accession>A0AAE3YSZ3</accession>
<name>A0AAE3YSZ3_9ACTN</name>
<feature type="region of interest" description="Disordered" evidence="1">
    <location>
        <begin position="1"/>
        <end position="27"/>
    </location>
</feature>
<protein>
    <submittedName>
        <fullName evidence="3">Uncharacterized protein</fullName>
    </submittedName>
</protein>
<dbReference type="EMBL" id="JAVDYB010000001">
    <property type="protein sequence ID" value="MDR7277863.1"/>
    <property type="molecule type" value="Genomic_DNA"/>
</dbReference>
<feature type="transmembrane region" description="Helical" evidence="2">
    <location>
        <begin position="33"/>
        <end position="52"/>
    </location>
</feature>
<organism evidence="3 4">
    <name type="scientific">Catenuloplanes atrovinosus</name>
    <dbReference type="NCBI Taxonomy" id="137266"/>
    <lineage>
        <taxon>Bacteria</taxon>
        <taxon>Bacillati</taxon>
        <taxon>Actinomycetota</taxon>
        <taxon>Actinomycetes</taxon>
        <taxon>Micromonosporales</taxon>
        <taxon>Micromonosporaceae</taxon>
        <taxon>Catenuloplanes</taxon>
    </lineage>
</organism>
<reference evidence="3" key="1">
    <citation type="submission" date="2023-07" db="EMBL/GenBank/DDBJ databases">
        <title>Sequencing the genomes of 1000 actinobacteria strains.</title>
        <authorList>
            <person name="Klenk H.-P."/>
        </authorList>
    </citation>
    <scope>NUCLEOTIDE SEQUENCE</scope>
    <source>
        <strain evidence="3">DSM 44707</strain>
    </source>
</reference>
<dbReference type="Proteomes" id="UP001183643">
    <property type="component" value="Unassembled WGS sequence"/>
</dbReference>
<keyword evidence="4" id="KW-1185">Reference proteome</keyword>
<evidence type="ECO:0000256" key="1">
    <source>
        <dbReference type="SAM" id="MobiDB-lite"/>
    </source>
</evidence>
<keyword evidence="2" id="KW-0472">Membrane</keyword>